<reference evidence="7" key="1">
    <citation type="journal article" date="2013" name="Genome Announc.">
        <title>Genome sequence of the food spoilage yeast Zygosaccharomyces bailii CLIB 213(T).</title>
        <authorList>
            <person name="Galeote V."/>
            <person name="Bigey F."/>
            <person name="Devillers H."/>
            <person name="Neuveglise C."/>
            <person name="Dequin S."/>
        </authorList>
    </citation>
    <scope>NUCLEOTIDE SEQUENCE [LARGE SCALE GENOMIC DNA]</scope>
    <source>
        <strain evidence="7">CLIB 213 / ATCC 58445 / CBS 680 / CCRC 21525 / NBRC 1098 / NCYC 1416 / NRRL Y-2227</strain>
    </source>
</reference>
<feature type="compositionally biased region" description="Basic and acidic residues" evidence="5">
    <location>
        <begin position="52"/>
        <end position="92"/>
    </location>
</feature>
<keyword evidence="4" id="KW-0539">Nucleus</keyword>
<dbReference type="Proteomes" id="UP000019375">
    <property type="component" value="Unassembled WGS sequence"/>
</dbReference>
<protein>
    <submittedName>
        <fullName evidence="6">ZYBA0S05-04148g1_1</fullName>
    </submittedName>
</protein>
<dbReference type="InterPro" id="IPR019186">
    <property type="entry name" value="Nucleolar_protein_12"/>
</dbReference>
<feature type="compositionally biased region" description="Acidic residues" evidence="5">
    <location>
        <begin position="93"/>
        <end position="109"/>
    </location>
</feature>
<keyword evidence="3" id="KW-0175">Coiled coil</keyword>
<gene>
    <name evidence="6" type="ORF">BN860_04148g</name>
</gene>
<dbReference type="OrthoDB" id="551633at2759"/>
<name>A0A8J2X8H4_ZYGB2</name>
<dbReference type="PANTHER" id="PTHR14577">
    <property type="entry name" value="NUCLEOLAR PROTEIN 12"/>
    <property type="match status" value="1"/>
</dbReference>
<evidence type="ECO:0000256" key="1">
    <source>
        <dbReference type="ARBA" id="ARBA00004604"/>
    </source>
</evidence>
<dbReference type="GO" id="GO:0019843">
    <property type="term" value="F:rRNA binding"/>
    <property type="evidence" value="ECO:0007669"/>
    <property type="project" value="TreeGrafter"/>
</dbReference>
<dbReference type="Pfam" id="PF09805">
    <property type="entry name" value="Nop25"/>
    <property type="match status" value="1"/>
</dbReference>
<feature type="region of interest" description="Disordered" evidence="5">
    <location>
        <begin position="50"/>
        <end position="138"/>
    </location>
</feature>
<evidence type="ECO:0000313" key="7">
    <source>
        <dbReference type="Proteomes" id="UP000019375"/>
    </source>
</evidence>
<organism evidence="6 7">
    <name type="scientific">Zygosaccharomyces bailii (strain CLIB 213 / ATCC 58445 / CBS 680 / BCRC 21525 / NBRC 1098 / NCYC 1416 / NRRL Y-2227)</name>
    <dbReference type="NCBI Taxonomy" id="1333698"/>
    <lineage>
        <taxon>Eukaryota</taxon>
        <taxon>Fungi</taxon>
        <taxon>Dikarya</taxon>
        <taxon>Ascomycota</taxon>
        <taxon>Saccharomycotina</taxon>
        <taxon>Saccharomycetes</taxon>
        <taxon>Saccharomycetales</taxon>
        <taxon>Saccharomycetaceae</taxon>
        <taxon>Zygosaccharomyces</taxon>
    </lineage>
</organism>
<comment type="subcellular location">
    <subcellularLocation>
        <location evidence="1">Nucleus</location>
        <location evidence="1">Nucleolus</location>
    </subcellularLocation>
</comment>
<evidence type="ECO:0000256" key="4">
    <source>
        <dbReference type="ARBA" id="ARBA00023242"/>
    </source>
</evidence>
<keyword evidence="7" id="KW-1185">Reference proteome</keyword>
<dbReference type="PANTHER" id="PTHR14577:SF0">
    <property type="entry name" value="NUCLEOLAR PROTEIN 12"/>
    <property type="match status" value="1"/>
</dbReference>
<accession>A0A8J2X8H4</accession>
<dbReference type="AlphaFoldDB" id="A0A8J2X8H4"/>
<evidence type="ECO:0000256" key="5">
    <source>
        <dbReference type="SAM" id="MobiDB-lite"/>
    </source>
</evidence>
<evidence type="ECO:0000256" key="3">
    <source>
        <dbReference type="ARBA" id="ARBA00023054"/>
    </source>
</evidence>
<sequence length="227" mass="26848">MGRTNRQILSRGKDYAARKAKQFGASEVEFNKDDRLQYLTGFHKRKLQRQKKAQEFNKEQERLARIEQRREMREERKKQMEENMNKFKKGLDLDIDDSEDEDEDFSGVEDGDKKEDHTAEQSELEDTEEWHGFDQKPILKSTYPEADVSIETLEPNDNLKFLAEVNNVKLAESDRILKQSISRAGKYAKFLGMDDKPQKPKKKKFRYLSKGERKVNQLKANKNKKRK</sequence>
<feature type="region of interest" description="Disordered" evidence="5">
    <location>
        <begin position="192"/>
        <end position="227"/>
    </location>
</feature>
<feature type="compositionally biased region" description="Basic and acidic residues" evidence="5">
    <location>
        <begin position="110"/>
        <end position="120"/>
    </location>
</feature>
<proteinExistence type="inferred from homology"/>
<dbReference type="EMBL" id="HG316458">
    <property type="protein sequence ID" value="CDF89891.1"/>
    <property type="molecule type" value="Genomic_DNA"/>
</dbReference>
<comment type="similarity">
    <text evidence="2">Belongs to the RRP17 family.</text>
</comment>
<dbReference type="GO" id="GO:0005730">
    <property type="term" value="C:nucleolus"/>
    <property type="evidence" value="ECO:0007669"/>
    <property type="project" value="UniProtKB-SubCell"/>
</dbReference>
<evidence type="ECO:0000256" key="2">
    <source>
        <dbReference type="ARBA" id="ARBA00007175"/>
    </source>
</evidence>
<evidence type="ECO:0000313" key="6">
    <source>
        <dbReference type="EMBL" id="CDF89891.1"/>
    </source>
</evidence>